<organism evidence="8 9">
    <name type="scientific">Geobacter hydrogenophilus</name>
    <dbReference type="NCBI Taxonomy" id="40983"/>
    <lineage>
        <taxon>Bacteria</taxon>
        <taxon>Pseudomonadati</taxon>
        <taxon>Thermodesulfobacteriota</taxon>
        <taxon>Desulfuromonadia</taxon>
        <taxon>Geobacterales</taxon>
        <taxon>Geobacteraceae</taxon>
        <taxon>Geobacter</taxon>
    </lineage>
</organism>
<keyword evidence="2" id="KW-0645">Protease</keyword>
<dbReference type="GO" id="GO:0051603">
    <property type="term" value="P:proteolysis involved in protein catabolic process"/>
    <property type="evidence" value="ECO:0007669"/>
    <property type="project" value="TreeGrafter"/>
</dbReference>
<keyword evidence="3" id="KW-0479">Metal-binding</keyword>
<comment type="caution">
    <text evidence="8">The sequence shown here is derived from an EMBL/GenBank/DDBJ whole genome shotgun (WGS) entry which is preliminary data.</text>
</comment>
<dbReference type="PANTHER" id="PTHR22726">
    <property type="entry name" value="METALLOENDOPEPTIDASE OMA1"/>
    <property type="match status" value="1"/>
</dbReference>
<evidence type="ECO:0000256" key="1">
    <source>
        <dbReference type="ARBA" id="ARBA00001947"/>
    </source>
</evidence>
<dbReference type="Pfam" id="PF01435">
    <property type="entry name" value="Peptidase_M48"/>
    <property type="match status" value="1"/>
</dbReference>
<dbReference type="InterPro" id="IPR011990">
    <property type="entry name" value="TPR-like_helical_dom_sf"/>
</dbReference>
<keyword evidence="4" id="KW-0378">Hydrolase</keyword>
<comment type="cofactor">
    <cofactor evidence="1">
        <name>Zn(2+)</name>
        <dbReference type="ChEBI" id="CHEBI:29105"/>
    </cofactor>
</comment>
<proteinExistence type="predicted"/>
<dbReference type="Gene3D" id="1.25.40.10">
    <property type="entry name" value="Tetratricopeptide repeat domain"/>
    <property type="match status" value="1"/>
</dbReference>
<reference evidence="8" key="1">
    <citation type="submission" date="2022-12" db="EMBL/GenBank/DDBJ databases">
        <title>Reference genome sequencing for broad-spectrum identification of bacterial and archaeal isolates by mass spectrometry.</title>
        <authorList>
            <person name="Sekiguchi Y."/>
            <person name="Tourlousse D.M."/>
        </authorList>
    </citation>
    <scope>NUCLEOTIDE SEQUENCE</scope>
    <source>
        <strain evidence="8">H2</strain>
    </source>
</reference>
<evidence type="ECO:0000256" key="5">
    <source>
        <dbReference type="ARBA" id="ARBA00022833"/>
    </source>
</evidence>
<dbReference type="Gene3D" id="3.30.2010.10">
    <property type="entry name" value="Metalloproteases ('zincins'), catalytic domain"/>
    <property type="match status" value="1"/>
</dbReference>
<evidence type="ECO:0000313" key="9">
    <source>
        <dbReference type="Proteomes" id="UP001144352"/>
    </source>
</evidence>
<dbReference type="GO" id="GO:0046872">
    <property type="term" value="F:metal ion binding"/>
    <property type="evidence" value="ECO:0007669"/>
    <property type="project" value="UniProtKB-KW"/>
</dbReference>
<dbReference type="SUPFAM" id="SSF48452">
    <property type="entry name" value="TPR-like"/>
    <property type="match status" value="1"/>
</dbReference>
<sequence>MRATDVFSRVAAAADKAAGRLPRLLVIREKGDPWAAAIPDGTIILSRGGLETCYKGVTPERGDARLAFVLGHELSHQSKDDFWHSRASQAVQEFAGSGKELAAVSSYIQSTSDLGAGVHAREVAKIKELQADGYGIVIMAMAGYDPHDVVSGDGTNFIQDFVSQITGKVAYEDPEHPTPAQRADFLRVNLASVAEELELFRIGVRYYQQGRYEDAVAFLGRFRERFPSREVFNDLGLSYFQLAMGHLSQCDASLPYRFKLPTLFDSETLAAATRGKGDLSQASRCFQDETYKTYIAEAVRNLELAQSRDSGYFPAPVNLAAAYIMAGEPTRAMAAAETALRIKPGDVNATSAKAVALYLFGRANAIDTVEASLALLGSYAEGPTPSADALYNMAAFEQERGRTAAMQSHLNAFLAVEKDGPFAAAAGRLLGKQVPVATAKAKSAPKSPIPLGDVQGTTPKLLHAMAKKEFTLGTVQVQVYAGKGVTALVKDDMVDLVEMVVEKPQTIDAFRKAYGTPLRELRTPAGAALVYDGFVADITGDMVRGIAFFPRGGI</sequence>
<feature type="domain" description="Peptidase M48" evidence="7">
    <location>
        <begin position="6"/>
        <end position="150"/>
    </location>
</feature>
<keyword evidence="6" id="KW-0482">Metalloprotease</keyword>
<dbReference type="EMBL" id="BSDS01000001">
    <property type="protein sequence ID" value="GLI36878.1"/>
    <property type="molecule type" value="Genomic_DNA"/>
</dbReference>
<dbReference type="Proteomes" id="UP001144352">
    <property type="component" value="Unassembled WGS sequence"/>
</dbReference>
<evidence type="ECO:0000256" key="2">
    <source>
        <dbReference type="ARBA" id="ARBA00022670"/>
    </source>
</evidence>
<dbReference type="InterPro" id="IPR051156">
    <property type="entry name" value="Mito/Outer_Membr_Metalloprot"/>
</dbReference>
<evidence type="ECO:0000259" key="7">
    <source>
        <dbReference type="Pfam" id="PF01435"/>
    </source>
</evidence>
<accession>A0A9W6FY14</accession>
<name>A0A9W6FY14_9BACT</name>
<gene>
    <name evidence="8" type="ORF">GHYDROH2_03790</name>
</gene>
<dbReference type="GO" id="GO:0004222">
    <property type="term" value="F:metalloendopeptidase activity"/>
    <property type="evidence" value="ECO:0007669"/>
    <property type="project" value="InterPro"/>
</dbReference>
<protein>
    <recommendedName>
        <fullName evidence="7">Peptidase M48 domain-containing protein</fullName>
    </recommendedName>
</protein>
<evidence type="ECO:0000256" key="6">
    <source>
        <dbReference type="ARBA" id="ARBA00023049"/>
    </source>
</evidence>
<evidence type="ECO:0000256" key="4">
    <source>
        <dbReference type="ARBA" id="ARBA00022801"/>
    </source>
</evidence>
<evidence type="ECO:0000313" key="8">
    <source>
        <dbReference type="EMBL" id="GLI36878.1"/>
    </source>
</evidence>
<dbReference type="AlphaFoldDB" id="A0A9W6FY14"/>
<evidence type="ECO:0000256" key="3">
    <source>
        <dbReference type="ARBA" id="ARBA00022723"/>
    </source>
</evidence>
<keyword evidence="5" id="KW-0862">Zinc</keyword>
<dbReference type="GO" id="GO:0016020">
    <property type="term" value="C:membrane"/>
    <property type="evidence" value="ECO:0007669"/>
    <property type="project" value="TreeGrafter"/>
</dbReference>
<keyword evidence="9" id="KW-1185">Reference proteome</keyword>
<dbReference type="InterPro" id="IPR001915">
    <property type="entry name" value="Peptidase_M48"/>
</dbReference>
<dbReference type="PANTHER" id="PTHR22726:SF1">
    <property type="entry name" value="METALLOENDOPEPTIDASE OMA1, MITOCHONDRIAL"/>
    <property type="match status" value="1"/>
</dbReference>